<dbReference type="Pfam" id="PF13426">
    <property type="entry name" value="PAS_9"/>
    <property type="match status" value="1"/>
</dbReference>
<feature type="transmembrane region" description="Helical" evidence="1">
    <location>
        <begin position="21"/>
        <end position="38"/>
    </location>
</feature>
<dbReference type="Proteomes" id="UP000621436">
    <property type="component" value="Unassembled WGS sequence"/>
</dbReference>
<keyword evidence="1" id="KW-0472">Membrane</keyword>
<dbReference type="SMART" id="SM00267">
    <property type="entry name" value="GGDEF"/>
    <property type="match status" value="1"/>
</dbReference>
<evidence type="ECO:0000256" key="1">
    <source>
        <dbReference type="SAM" id="Phobius"/>
    </source>
</evidence>
<dbReference type="Gene3D" id="3.30.70.270">
    <property type="match status" value="1"/>
</dbReference>
<dbReference type="EMBL" id="JADPIE010000003">
    <property type="protein sequence ID" value="MBF8436725.1"/>
    <property type="molecule type" value="Genomic_DNA"/>
</dbReference>
<evidence type="ECO:0000313" key="5">
    <source>
        <dbReference type="EMBL" id="MBF8436725.1"/>
    </source>
</evidence>
<dbReference type="SUPFAM" id="SSF55073">
    <property type="entry name" value="Nucleotide cyclase"/>
    <property type="match status" value="1"/>
</dbReference>
<dbReference type="InterPro" id="IPR043128">
    <property type="entry name" value="Rev_trsase/Diguanyl_cyclase"/>
</dbReference>
<dbReference type="InterPro" id="IPR029787">
    <property type="entry name" value="Nucleotide_cyclase"/>
</dbReference>
<feature type="transmembrane region" description="Helical" evidence="1">
    <location>
        <begin position="85"/>
        <end position="106"/>
    </location>
</feature>
<evidence type="ECO:0000313" key="6">
    <source>
        <dbReference type="Proteomes" id="UP000621436"/>
    </source>
</evidence>
<dbReference type="NCBIfam" id="TIGR00254">
    <property type="entry name" value="GGDEF"/>
    <property type="match status" value="1"/>
</dbReference>
<dbReference type="Pfam" id="PF00990">
    <property type="entry name" value="GGDEF"/>
    <property type="match status" value="1"/>
</dbReference>
<dbReference type="CDD" id="cd00077">
    <property type="entry name" value="HDc"/>
    <property type="match status" value="1"/>
</dbReference>
<dbReference type="AlphaFoldDB" id="A0A931ATY1"/>
<dbReference type="RefSeq" id="WP_270453636.1">
    <property type="nucleotide sequence ID" value="NZ_JADPIE010000003.1"/>
</dbReference>
<dbReference type="InterPro" id="IPR035965">
    <property type="entry name" value="PAS-like_dom_sf"/>
</dbReference>
<name>A0A931ATY1_9FIRM</name>
<feature type="domain" description="PAS" evidence="2">
    <location>
        <begin position="124"/>
        <end position="174"/>
    </location>
</feature>
<comment type="caution">
    <text evidence="5">The sequence shown here is derived from an EMBL/GenBank/DDBJ whole genome shotgun (WGS) entry which is preliminary data.</text>
</comment>
<dbReference type="SUPFAM" id="SSF109604">
    <property type="entry name" value="HD-domain/PDEase-like"/>
    <property type="match status" value="1"/>
</dbReference>
<gene>
    <name evidence="5" type="ORF">I0Q91_06540</name>
</gene>
<keyword evidence="1" id="KW-1133">Transmembrane helix</keyword>
<reference evidence="5" key="1">
    <citation type="submission" date="2020-11" db="EMBL/GenBank/DDBJ databases">
        <title>Halonatronomonas betainensis gen. nov., sp. nov. a novel haloalkaliphilic representative of the family Halanaerobiacae capable of betaine degradation.</title>
        <authorList>
            <person name="Boltyanskaya Y."/>
            <person name="Kevbrin V."/>
            <person name="Detkova E."/>
            <person name="Grouzdev D.S."/>
            <person name="Koziaeva V."/>
            <person name="Zhilina T."/>
        </authorList>
    </citation>
    <scope>NUCLEOTIDE SEQUENCE</scope>
    <source>
        <strain evidence="5">Z-7014</strain>
    </source>
</reference>
<evidence type="ECO:0000259" key="3">
    <source>
        <dbReference type="PROSITE" id="PS50887"/>
    </source>
</evidence>
<dbReference type="InterPro" id="IPR003607">
    <property type="entry name" value="HD/PDEase_dom"/>
</dbReference>
<keyword evidence="6" id="KW-1185">Reference proteome</keyword>
<proteinExistence type="predicted"/>
<organism evidence="5 6">
    <name type="scientific">Halonatronomonas betaini</name>
    <dbReference type="NCBI Taxonomy" id="2778430"/>
    <lineage>
        <taxon>Bacteria</taxon>
        <taxon>Bacillati</taxon>
        <taxon>Bacillota</taxon>
        <taxon>Clostridia</taxon>
        <taxon>Halanaerobiales</taxon>
        <taxon>Halarsenatibacteraceae</taxon>
        <taxon>Halonatronomonas</taxon>
    </lineage>
</organism>
<dbReference type="InterPro" id="IPR000160">
    <property type="entry name" value="GGDEF_dom"/>
</dbReference>
<feature type="domain" description="HD-GYP" evidence="4">
    <location>
        <begin position="388"/>
        <end position="583"/>
    </location>
</feature>
<dbReference type="PROSITE" id="PS50887">
    <property type="entry name" value="GGDEF"/>
    <property type="match status" value="1"/>
</dbReference>
<dbReference type="Pfam" id="PF13487">
    <property type="entry name" value="HD_5"/>
    <property type="match status" value="1"/>
</dbReference>
<protein>
    <submittedName>
        <fullName evidence="5">Diguanylate cyclase</fullName>
    </submittedName>
</protein>
<dbReference type="Gene3D" id="3.30.450.20">
    <property type="entry name" value="PAS domain"/>
    <property type="match status" value="1"/>
</dbReference>
<dbReference type="CDD" id="cd00130">
    <property type="entry name" value="PAS"/>
    <property type="match status" value="1"/>
</dbReference>
<sequence length="599" mass="68539">MFTDLWEKAIKIGKMRIGARVLCYLIPGLLLFILAFYAELSILGLILLLYAVIIGFTAGFKGVIPAAILIIVASIISINRFGVTSFLNTSVHIAFAIALSLGIGLLRDKYLEYMANYRLTQFGIENANLMTFLFDETSTIIDINKYASDLLGYEKEELIGEEFEYLVSESGEELYMDCLRDMDYQGPLTFRLTLETKQEKKLPVEINCKHLNYNGQEYGFLFAQDITEILKREKDINYLLYRDSLTELYNRRFFEEELKRLDTGRQMPLAIVMIDVNGLKVINDTYGHKAGDEHLKKVANILKNSIRQEDILARWAGDEFVILMPNTDYDAAKLLYRRIKSNCLLSYENGDPISVAIGISVKSDSETEINSVLEEADKDMYCDKALDGENSGEHLVKHMLEELKENSFETREHLNNVRELAIGLAERIGLCDEAREDLDFLAKFHDIGLHMLPDDLIFKEERLDKDDWKEIRKHPEYGSRIINSLRDYDDVAENILAHHEWWNGQGYPDGLEGEEIPLYSRIIAIADAFDVMISGRPYKPARDPEDALEELKNYRGIQFDGKLVDEFVAMVENSGMIKDNQLKDEAINTGVEMEYGDDG</sequence>
<dbReference type="Gene3D" id="1.10.3210.10">
    <property type="entry name" value="Hypothetical protein af1432"/>
    <property type="match status" value="1"/>
</dbReference>
<keyword evidence="1" id="KW-0812">Transmembrane</keyword>
<accession>A0A931ATY1</accession>
<dbReference type="PANTHER" id="PTHR43155">
    <property type="entry name" value="CYCLIC DI-GMP PHOSPHODIESTERASE PA4108-RELATED"/>
    <property type="match status" value="1"/>
</dbReference>
<dbReference type="PROSITE" id="PS50112">
    <property type="entry name" value="PAS"/>
    <property type="match status" value="1"/>
</dbReference>
<dbReference type="PROSITE" id="PS51832">
    <property type="entry name" value="HD_GYP"/>
    <property type="match status" value="1"/>
</dbReference>
<feature type="transmembrane region" description="Helical" evidence="1">
    <location>
        <begin position="44"/>
        <end position="73"/>
    </location>
</feature>
<dbReference type="CDD" id="cd01949">
    <property type="entry name" value="GGDEF"/>
    <property type="match status" value="1"/>
</dbReference>
<dbReference type="InterPro" id="IPR000014">
    <property type="entry name" value="PAS"/>
</dbReference>
<dbReference type="PANTHER" id="PTHR43155:SF2">
    <property type="entry name" value="CYCLIC DI-GMP PHOSPHODIESTERASE PA4108"/>
    <property type="match status" value="1"/>
</dbReference>
<evidence type="ECO:0000259" key="2">
    <source>
        <dbReference type="PROSITE" id="PS50112"/>
    </source>
</evidence>
<dbReference type="SUPFAM" id="SSF55785">
    <property type="entry name" value="PYP-like sensor domain (PAS domain)"/>
    <property type="match status" value="1"/>
</dbReference>
<evidence type="ECO:0000259" key="4">
    <source>
        <dbReference type="PROSITE" id="PS51832"/>
    </source>
</evidence>
<feature type="domain" description="GGDEF" evidence="3">
    <location>
        <begin position="267"/>
        <end position="397"/>
    </location>
</feature>
<dbReference type="NCBIfam" id="TIGR00229">
    <property type="entry name" value="sensory_box"/>
    <property type="match status" value="1"/>
</dbReference>
<dbReference type="InterPro" id="IPR037522">
    <property type="entry name" value="HD_GYP_dom"/>
</dbReference>